<dbReference type="GO" id="GO:0051301">
    <property type="term" value="P:cell division"/>
    <property type="evidence" value="ECO:0007669"/>
    <property type="project" value="UniProtKB-KW"/>
</dbReference>
<evidence type="ECO:0000256" key="7">
    <source>
        <dbReference type="ARBA" id="ARBA00023306"/>
    </source>
</evidence>
<dbReference type="AlphaFoldDB" id="A0A061QK17"/>
<evidence type="ECO:0000256" key="6">
    <source>
        <dbReference type="ARBA" id="ARBA00023242"/>
    </source>
</evidence>
<keyword evidence="6" id="KW-0539">Nucleus</keyword>
<keyword evidence="4" id="KW-0498">Mitosis</keyword>
<dbReference type="InterPro" id="IPR019440">
    <property type="entry name" value="MAU2"/>
</dbReference>
<keyword evidence="5" id="KW-0159">Chromosome partition</keyword>
<evidence type="ECO:0000256" key="3">
    <source>
        <dbReference type="ARBA" id="ARBA00022618"/>
    </source>
</evidence>
<evidence type="ECO:0000256" key="4">
    <source>
        <dbReference type="ARBA" id="ARBA00022776"/>
    </source>
</evidence>
<dbReference type="GO" id="GO:0005634">
    <property type="term" value="C:nucleus"/>
    <property type="evidence" value="ECO:0007669"/>
    <property type="project" value="UniProtKB-SubCell"/>
</dbReference>
<dbReference type="PANTHER" id="PTHR21394">
    <property type="entry name" value="MAU2 CHROMATID COHESION FACTOR HOMOLOG"/>
    <property type="match status" value="1"/>
</dbReference>
<keyword evidence="7" id="KW-0131">Cell cycle</keyword>
<dbReference type="GO" id="GO:0007059">
    <property type="term" value="P:chromosome segregation"/>
    <property type="evidence" value="ECO:0007669"/>
    <property type="project" value="UniProtKB-KW"/>
</dbReference>
<gene>
    <name evidence="9" type="ORF">TSPGSL018_27520</name>
</gene>
<dbReference type="GO" id="GO:0007064">
    <property type="term" value="P:mitotic sister chromatid cohesion"/>
    <property type="evidence" value="ECO:0007669"/>
    <property type="project" value="InterPro"/>
</dbReference>
<feature type="region of interest" description="Disordered" evidence="8">
    <location>
        <begin position="143"/>
        <end position="163"/>
    </location>
</feature>
<dbReference type="InterPro" id="IPR011990">
    <property type="entry name" value="TPR-like_helical_dom_sf"/>
</dbReference>
<comment type="similarity">
    <text evidence="2">Belongs to the SCC4/mau-2 family.</text>
</comment>
<feature type="non-terminal residue" evidence="9">
    <location>
        <position position="163"/>
    </location>
</feature>
<dbReference type="Gene3D" id="1.25.40.10">
    <property type="entry name" value="Tetratricopeptide repeat domain"/>
    <property type="match status" value="1"/>
</dbReference>
<evidence type="ECO:0000256" key="1">
    <source>
        <dbReference type="ARBA" id="ARBA00004123"/>
    </source>
</evidence>
<dbReference type="SUPFAM" id="SSF48452">
    <property type="entry name" value="TPR-like"/>
    <property type="match status" value="1"/>
</dbReference>
<dbReference type="EMBL" id="GBEZ01026216">
    <property type="protein sequence ID" value="JAC60972.1"/>
    <property type="molecule type" value="Transcribed_RNA"/>
</dbReference>
<evidence type="ECO:0000256" key="2">
    <source>
        <dbReference type="ARBA" id="ARBA00008585"/>
    </source>
</evidence>
<evidence type="ECO:0000256" key="8">
    <source>
        <dbReference type="SAM" id="MobiDB-lite"/>
    </source>
</evidence>
<sequence>MVGFQEQALALLASGMVSWQKGSSSQAHLLLSKALQIARGHLVSQQMVCQILNMLGPICADVGDSSSAEQMFNHSLEISGRLRDSPAAICSLKRARELYMLLDRNIEADRNDKVKSLRRNWQRRISMLQRRSLCQATKAFLSMPPKSRHTDSRAQAVAPFDPF</sequence>
<evidence type="ECO:0000313" key="9">
    <source>
        <dbReference type="EMBL" id="JAC60972.1"/>
    </source>
</evidence>
<accession>A0A061QK17</accession>
<name>A0A061QK17_9CHLO</name>
<protein>
    <submittedName>
        <fullName evidence="9">Uncharacterized protein</fullName>
    </submittedName>
</protein>
<comment type="subcellular location">
    <subcellularLocation>
        <location evidence="1">Nucleus</location>
    </subcellularLocation>
</comment>
<reference evidence="9" key="1">
    <citation type="submission" date="2014-05" db="EMBL/GenBank/DDBJ databases">
        <title>The transcriptome of the halophilic microalga Tetraselmis sp. GSL018 isolated from the Great Salt Lake, Utah.</title>
        <authorList>
            <person name="Jinkerson R.E."/>
            <person name="D'Adamo S."/>
            <person name="Posewitz M.C."/>
        </authorList>
    </citation>
    <scope>NUCLEOTIDE SEQUENCE</scope>
    <source>
        <strain evidence="9">GSL018</strain>
    </source>
</reference>
<keyword evidence="3" id="KW-0132">Cell division</keyword>
<organism evidence="9">
    <name type="scientific">Tetraselmis sp. GSL018</name>
    <dbReference type="NCBI Taxonomy" id="582737"/>
    <lineage>
        <taxon>Eukaryota</taxon>
        <taxon>Viridiplantae</taxon>
        <taxon>Chlorophyta</taxon>
        <taxon>core chlorophytes</taxon>
        <taxon>Chlorodendrophyceae</taxon>
        <taxon>Chlorodendrales</taxon>
        <taxon>Chlorodendraceae</taxon>
        <taxon>Tetraselmis</taxon>
    </lineage>
</organism>
<evidence type="ECO:0000256" key="5">
    <source>
        <dbReference type="ARBA" id="ARBA00022829"/>
    </source>
</evidence>
<proteinExistence type="inferred from homology"/>